<feature type="disulfide bond" evidence="19">
    <location>
        <begin position="68"/>
        <end position="73"/>
    </location>
</feature>
<dbReference type="PROSITE" id="PS00435">
    <property type="entry name" value="PEROXIDASE_1"/>
    <property type="match status" value="1"/>
</dbReference>
<evidence type="ECO:0000256" key="3">
    <source>
        <dbReference type="ARBA" id="ARBA00006873"/>
    </source>
</evidence>
<keyword evidence="8 20" id="KW-0732">Signal</keyword>
<dbReference type="EC" id="1.11.1.7" evidence="20"/>
<name>A0A7I8LGB9_SPIIN</name>
<evidence type="ECO:0000256" key="10">
    <source>
        <dbReference type="ARBA" id="ARBA00023002"/>
    </source>
</evidence>
<dbReference type="InterPro" id="IPR010255">
    <property type="entry name" value="Haem_peroxidase_sf"/>
</dbReference>
<evidence type="ECO:0000256" key="12">
    <source>
        <dbReference type="ARBA" id="ARBA00023157"/>
    </source>
</evidence>
<dbReference type="GO" id="GO:0046872">
    <property type="term" value="F:metal ion binding"/>
    <property type="evidence" value="ECO:0007669"/>
    <property type="project" value="UniProtKB-UniRule"/>
</dbReference>
<feature type="chain" id="PRO_5029933124" description="Peroxidase" evidence="20">
    <location>
        <begin position="25"/>
        <end position="330"/>
    </location>
</feature>
<evidence type="ECO:0000256" key="16">
    <source>
        <dbReference type="PIRSR" id="PIRSR600823-2"/>
    </source>
</evidence>
<feature type="disulfide bond" evidence="19">
    <location>
        <begin position="200"/>
        <end position="235"/>
    </location>
</feature>
<dbReference type="SUPFAM" id="SSF48113">
    <property type="entry name" value="Heme-dependent peroxidases"/>
    <property type="match status" value="1"/>
</dbReference>
<accession>A0A7I8LGB9</accession>
<sequence length="330" mass="35764">MARQCCTIVFPAALVLLLLGSADAQLEVGFYRKSCPNAEAIVRAEISRVMTVAPTLGGPLLRFFFHDCFVRGCDASILLNATDSSNPAEKDAIPNSFLRGYKVIDTIKANLEKACPSTVSCADVLALIARDVVSLAKGPYWEVPTGRRDGRVSIMSEALNMLPGFTANISSLKSQFAAQGLSVKDLVVLSGAHTLGNAHCFTVTNRIYNFSGRGDNTDTDPALDKRYVPKLRGKCSPLPADAIKLIEMDPGSFLSFDNSYFTLVSKRRGLFESDAVLLDDSETRAYVLRQANAPPTEFFEDFGVSMVNMGNIGVLTGSQGEIRKQCALRN</sequence>
<protein>
    <recommendedName>
        <fullName evidence="20">Peroxidase</fullName>
        <ecNumber evidence="20">1.11.1.7</ecNumber>
    </recommendedName>
</protein>
<evidence type="ECO:0000256" key="4">
    <source>
        <dbReference type="ARBA" id="ARBA00022525"/>
    </source>
</evidence>
<keyword evidence="7 17" id="KW-0479">Metal-binding</keyword>
<comment type="cofactor">
    <cofactor evidence="17 20">
        <name>heme b</name>
        <dbReference type="ChEBI" id="CHEBI:60344"/>
    </cofactor>
    <text evidence="17 20">Binds 1 heme b (iron(II)-protoporphyrin IX) group per subunit.</text>
</comment>
<keyword evidence="12 19" id="KW-1015">Disulfide bond</keyword>
<dbReference type="InterPro" id="IPR000823">
    <property type="entry name" value="Peroxidase_pln"/>
</dbReference>
<evidence type="ECO:0000256" key="6">
    <source>
        <dbReference type="ARBA" id="ARBA00022617"/>
    </source>
</evidence>
<dbReference type="OrthoDB" id="2113341at2759"/>
<feature type="disulfide bond" evidence="19">
    <location>
        <begin position="121"/>
        <end position="326"/>
    </location>
</feature>
<feature type="binding site" evidence="17">
    <location>
        <position position="72"/>
    </location>
    <ligand>
        <name>Ca(2+)</name>
        <dbReference type="ChEBI" id="CHEBI:29108"/>
        <label>1</label>
    </ligand>
</feature>
<feature type="binding site" evidence="17">
    <location>
        <position position="257"/>
    </location>
    <ligand>
        <name>Ca(2+)</name>
        <dbReference type="ChEBI" id="CHEBI:29108"/>
        <label>2</label>
    </ligand>
</feature>
<evidence type="ECO:0000256" key="17">
    <source>
        <dbReference type="PIRSR" id="PIRSR600823-3"/>
    </source>
</evidence>
<feature type="binding site" evidence="17">
    <location>
        <position position="249"/>
    </location>
    <ligand>
        <name>Ca(2+)</name>
        <dbReference type="ChEBI" id="CHEBI:29108"/>
        <label>2</label>
    </ligand>
</feature>
<evidence type="ECO:0000256" key="7">
    <source>
        <dbReference type="ARBA" id="ARBA00022723"/>
    </source>
</evidence>
<comment type="subcellular location">
    <subcellularLocation>
        <location evidence="20">Secreted</location>
    </subcellularLocation>
</comment>
<evidence type="ECO:0000256" key="18">
    <source>
        <dbReference type="PIRSR" id="PIRSR600823-4"/>
    </source>
</evidence>
<dbReference type="InterPro" id="IPR019793">
    <property type="entry name" value="Peroxidases_heam-ligand_BS"/>
</dbReference>
<dbReference type="FunFam" id="1.10.520.10:FF:000001">
    <property type="entry name" value="Peroxidase"/>
    <property type="match status" value="1"/>
</dbReference>
<evidence type="ECO:0000259" key="21">
    <source>
        <dbReference type="PROSITE" id="PS50873"/>
    </source>
</evidence>
<feature type="domain" description="Plant heme peroxidase family profile" evidence="21">
    <location>
        <begin position="25"/>
        <end position="330"/>
    </location>
</feature>
<dbReference type="GO" id="GO:0020037">
    <property type="term" value="F:heme binding"/>
    <property type="evidence" value="ECO:0007669"/>
    <property type="project" value="UniProtKB-UniRule"/>
</dbReference>
<feature type="binding site" evidence="17">
    <location>
        <position position="67"/>
    </location>
    <ligand>
        <name>Ca(2+)</name>
        <dbReference type="ChEBI" id="CHEBI:29108"/>
        <label>1</label>
    </ligand>
</feature>
<comment type="catalytic activity">
    <reaction evidence="1 20">
        <text>2 a phenolic donor + H2O2 = 2 a phenolic radical donor + 2 H2O</text>
        <dbReference type="Rhea" id="RHEA:56136"/>
        <dbReference type="ChEBI" id="CHEBI:15377"/>
        <dbReference type="ChEBI" id="CHEBI:16240"/>
        <dbReference type="ChEBI" id="CHEBI:139520"/>
        <dbReference type="ChEBI" id="CHEBI:139521"/>
        <dbReference type="EC" id="1.11.1.7"/>
    </reaction>
</comment>
<feature type="binding site" evidence="17">
    <location>
        <position position="74"/>
    </location>
    <ligand>
        <name>Ca(2+)</name>
        <dbReference type="ChEBI" id="CHEBI:29108"/>
        <label>1</label>
    </ligand>
</feature>
<keyword evidence="5 20" id="KW-0575">Peroxidase</keyword>
<keyword evidence="9 17" id="KW-0106">Calcium</keyword>
<feature type="signal peptide" evidence="20">
    <location>
        <begin position="1"/>
        <end position="24"/>
    </location>
</feature>
<feature type="binding site" evidence="17">
    <location>
        <position position="194"/>
    </location>
    <ligand>
        <name>Ca(2+)</name>
        <dbReference type="ChEBI" id="CHEBI:29108"/>
        <label>2</label>
    </ligand>
</feature>
<evidence type="ECO:0000313" key="23">
    <source>
        <dbReference type="Proteomes" id="UP000663760"/>
    </source>
</evidence>
<evidence type="ECO:0000256" key="13">
    <source>
        <dbReference type="ARBA" id="ARBA00023180"/>
    </source>
</evidence>
<evidence type="ECO:0000313" key="22">
    <source>
        <dbReference type="EMBL" id="CAA7409071.1"/>
    </source>
</evidence>
<keyword evidence="10 20" id="KW-0560">Oxidoreductase</keyword>
<dbReference type="EMBL" id="LR746278">
    <property type="protein sequence ID" value="CAA7409071.1"/>
    <property type="molecule type" value="Genomic_DNA"/>
</dbReference>
<comment type="function">
    <text evidence="2">Removal of H(2)O(2), oxidation of toxic reductants, biosynthesis and degradation of lignin, suberization, auxin catabolism, response to environmental stresses such as wounding, pathogen attack and oxidative stress. These functions might be dependent on each isozyme/isoform in each plant tissue.</text>
</comment>
<feature type="binding site" description="axial binding residue" evidence="17">
    <location>
        <position position="193"/>
    </location>
    <ligand>
        <name>heme b</name>
        <dbReference type="ChEBI" id="CHEBI:60344"/>
    </ligand>
    <ligandPart>
        <name>Fe</name>
        <dbReference type="ChEBI" id="CHEBI:18248"/>
    </ligandPart>
</feature>
<organism evidence="22 23">
    <name type="scientific">Spirodela intermedia</name>
    <name type="common">Intermediate duckweed</name>
    <dbReference type="NCBI Taxonomy" id="51605"/>
    <lineage>
        <taxon>Eukaryota</taxon>
        <taxon>Viridiplantae</taxon>
        <taxon>Streptophyta</taxon>
        <taxon>Embryophyta</taxon>
        <taxon>Tracheophyta</taxon>
        <taxon>Spermatophyta</taxon>
        <taxon>Magnoliopsida</taxon>
        <taxon>Liliopsida</taxon>
        <taxon>Araceae</taxon>
        <taxon>Lemnoideae</taxon>
        <taxon>Spirodela</taxon>
    </lineage>
</organism>
<evidence type="ECO:0000256" key="11">
    <source>
        <dbReference type="ARBA" id="ARBA00023004"/>
    </source>
</evidence>
<evidence type="ECO:0000256" key="2">
    <source>
        <dbReference type="ARBA" id="ARBA00002322"/>
    </source>
</evidence>
<dbReference type="InterPro" id="IPR002016">
    <property type="entry name" value="Haem_peroxidase"/>
</dbReference>
<dbReference type="AlphaFoldDB" id="A0A7I8LGB9"/>
<evidence type="ECO:0000256" key="19">
    <source>
        <dbReference type="PIRSR" id="PIRSR600823-5"/>
    </source>
</evidence>
<dbReference type="PANTHER" id="PTHR31235">
    <property type="entry name" value="PEROXIDASE 25-RELATED"/>
    <property type="match status" value="1"/>
</dbReference>
<evidence type="ECO:0000256" key="1">
    <source>
        <dbReference type="ARBA" id="ARBA00000189"/>
    </source>
</evidence>
<dbReference type="Pfam" id="PF00141">
    <property type="entry name" value="peroxidase"/>
    <property type="match status" value="1"/>
</dbReference>
<evidence type="ECO:0000256" key="14">
    <source>
        <dbReference type="ARBA" id="ARBA00023324"/>
    </source>
</evidence>
<proteinExistence type="inferred from homology"/>
<evidence type="ECO:0000256" key="20">
    <source>
        <dbReference type="RuleBase" id="RU362060"/>
    </source>
</evidence>
<evidence type="ECO:0000256" key="5">
    <source>
        <dbReference type="ARBA" id="ARBA00022559"/>
    </source>
</evidence>
<evidence type="ECO:0000256" key="8">
    <source>
        <dbReference type="ARBA" id="ARBA00022729"/>
    </source>
</evidence>
<comment type="similarity">
    <text evidence="3">Belongs to the peroxidase family. Ascorbate peroxidase subfamily.</text>
</comment>
<keyword evidence="11 17" id="KW-0408">Iron</keyword>
<evidence type="ECO:0000256" key="15">
    <source>
        <dbReference type="PIRSR" id="PIRSR600823-1"/>
    </source>
</evidence>
<feature type="binding site" evidence="17">
    <location>
        <position position="70"/>
    </location>
    <ligand>
        <name>Ca(2+)</name>
        <dbReference type="ChEBI" id="CHEBI:29108"/>
        <label>1</label>
    </ligand>
</feature>
<feature type="binding site" evidence="17">
    <location>
        <position position="89"/>
    </location>
    <ligand>
        <name>Ca(2+)</name>
        <dbReference type="ChEBI" id="CHEBI:29108"/>
        <label>1</label>
    </ligand>
</feature>
<dbReference type="GO" id="GO:0042744">
    <property type="term" value="P:hydrogen peroxide catabolic process"/>
    <property type="evidence" value="ECO:0007669"/>
    <property type="project" value="UniProtKB-KW"/>
</dbReference>
<keyword evidence="23" id="KW-1185">Reference proteome</keyword>
<dbReference type="InterPro" id="IPR033905">
    <property type="entry name" value="Secretory_peroxidase"/>
</dbReference>
<keyword evidence="13" id="KW-0325">Glycoprotein</keyword>
<feature type="disulfide bond" evidence="19">
    <location>
        <begin position="35"/>
        <end position="115"/>
    </location>
</feature>
<keyword evidence="4 20" id="KW-0964">Secreted</keyword>
<dbReference type="CDD" id="cd00693">
    <property type="entry name" value="secretory_peroxidase"/>
    <property type="match status" value="1"/>
</dbReference>
<dbReference type="PRINTS" id="PR00458">
    <property type="entry name" value="PEROXIDASE"/>
</dbReference>
<comment type="similarity">
    <text evidence="20">Belongs to the peroxidase family. Classical plant (class III) peroxidase subfamily.</text>
</comment>
<dbReference type="Gene3D" id="1.10.420.10">
    <property type="entry name" value="Peroxidase, domain 2"/>
    <property type="match status" value="1"/>
</dbReference>
<dbReference type="GO" id="GO:0140825">
    <property type="term" value="F:lactoperoxidase activity"/>
    <property type="evidence" value="ECO:0007669"/>
    <property type="project" value="UniProtKB-EC"/>
</dbReference>
<keyword evidence="6 20" id="KW-0349">Heme</keyword>
<feature type="active site" description="Proton acceptor" evidence="15">
    <location>
        <position position="66"/>
    </location>
</feature>
<dbReference type="GO" id="GO:0006979">
    <property type="term" value="P:response to oxidative stress"/>
    <property type="evidence" value="ECO:0007669"/>
    <property type="project" value="UniProtKB-UniRule"/>
</dbReference>
<dbReference type="Gene3D" id="1.10.520.10">
    <property type="match status" value="1"/>
</dbReference>
<dbReference type="FunFam" id="1.10.420.10:FF:000008">
    <property type="entry name" value="Peroxidase"/>
    <property type="match status" value="1"/>
</dbReference>
<dbReference type="GO" id="GO:0005576">
    <property type="term" value="C:extracellular region"/>
    <property type="evidence" value="ECO:0007669"/>
    <property type="project" value="UniProtKB-SubCell"/>
</dbReference>
<feature type="binding site" evidence="17">
    <location>
        <position position="76"/>
    </location>
    <ligand>
        <name>Ca(2+)</name>
        <dbReference type="ChEBI" id="CHEBI:29108"/>
        <label>1</label>
    </ligand>
</feature>
<keyword evidence="14 20" id="KW-0376">Hydrogen peroxide</keyword>
<dbReference type="Proteomes" id="UP000663760">
    <property type="component" value="Chromosome 15"/>
</dbReference>
<dbReference type="PRINTS" id="PR00461">
    <property type="entry name" value="PLPEROXIDASE"/>
</dbReference>
<reference evidence="22" key="1">
    <citation type="submission" date="2020-02" db="EMBL/GenBank/DDBJ databases">
        <authorList>
            <person name="Scholz U."/>
            <person name="Mascher M."/>
            <person name="Fiebig A."/>
        </authorList>
    </citation>
    <scope>NUCLEOTIDE SEQUENCE</scope>
</reference>
<dbReference type="PROSITE" id="PS50873">
    <property type="entry name" value="PEROXIDASE_4"/>
    <property type="match status" value="1"/>
</dbReference>
<feature type="site" description="Transition state stabilizer" evidence="18">
    <location>
        <position position="62"/>
    </location>
</feature>
<feature type="binding site" evidence="16">
    <location>
        <position position="163"/>
    </location>
    <ligand>
        <name>substrate</name>
    </ligand>
</feature>
<gene>
    <name evidence="22" type="ORF">SI8410_15019749</name>
</gene>
<evidence type="ECO:0000256" key="9">
    <source>
        <dbReference type="ARBA" id="ARBA00022837"/>
    </source>
</evidence>
<comment type="cofactor">
    <cofactor evidence="17 20">
        <name>Ca(2+)</name>
        <dbReference type="ChEBI" id="CHEBI:29108"/>
    </cofactor>
    <text evidence="17 20">Binds 2 calcium ions per subunit.</text>
</comment>